<gene>
    <name evidence="1" type="ORF">Anas_11363</name>
</gene>
<dbReference type="AlphaFoldDB" id="A0A5N5TG19"/>
<dbReference type="Gene3D" id="1.10.510.10">
    <property type="entry name" value="Transferase(Phosphotransferase) domain 1"/>
    <property type="match status" value="1"/>
</dbReference>
<accession>A0A5N5TG19</accession>
<dbReference type="EMBL" id="SEYY01004258">
    <property type="protein sequence ID" value="KAB7503880.1"/>
    <property type="molecule type" value="Genomic_DNA"/>
</dbReference>
<evidence type="ECO:0000313" key="1">
    <source>
        <dbReference type="EMBL" id="KAB7503880.1"/>
    </source>
</evidence>
<proteinExistence type="predicted"/>
<reference evidence="1 2" key="1">
    <citation type="journal article" date="2019" name="PLoS Biol.">
        <title>Sex chromosomes control vertical transmission of feminizing Wolbachia symbionts in an isopod.</title>
        <authorList>
            <person name="Becking T."/>
            <person name="Chebbi M.A."/>
            <person name="Giraud I."/>
            <person name="Moumen B."/>
            <person name="Laverre T."/>
            <person name="Caubet Y."/>
            <person name="Peccoud J."/>
            <person name="Gilbert C."/>
            <person name="Cordaux R."/>
        </authorList>
    </citation>
    <scope>NUCLEOTIDE SEQUENCE [LARGE SCALE GENOMIC DNA]</scope>
    <source>
        <strain evidence="1">ANa2</strain>
        <tissue evidence="1">Whole body excluding digestive tract and cuticle</tissue>
    </source>
</reference>
<feature type="non-terminal residue" evidence="1">
    <location>
        <position position="265"/>
    </location>
</feature>
<evidence type="ECO:0008006" key="3">
    <source>
        <dbReference type="Google" id="ProtNLM"/>
    </source>
</evidence>
<sequence>KLEAIHEEARSSSLFNEVDSENVVIPTESKLGQDFISWKNEYLKLQSLSDKMVEDLCFSLEECASLFKNLIKGVGNEEVTQFNFEHSEHALQMFSDEIIHSEKMNVIPSTCIELLKEIKARIAKINNVEIAVKDVSKLNSQLPNKSCVIEEENHYPTLLNFANLSRILPYLKYSITRDIFHSLSDLHKRNAVYVYLSPQNVLISGGGAVLCSVDTVSTEEPIPDFNFFSPEINSCNSLEPLTANVSCVNPAADYYSLGRMIIWLS</sequence>
<name>A0A5N5TG19_9CRUS</name>
<evidence type="ECO:0000313" key="2">
    <source>
        <dbReference type="Proteomes" id="UP000326759"/>
    </source>
</evidence>
<organism evidence="1 2">
    <name type="scientific">Armadillidium nasatum</name>
    <dbReference type="NCBI Taxonomy" id="96803"/>
    <lineage>
        <taxon>Eukaryota</taxon>
        <taxon>Metazoa</taxon>
        <taxon>Ecdysozoa</taxon>
        <taxon>Arthropoda</taxon>
        <taxon>Crustacea</taxon>
        <taxon>Multicrustacea</taxon>
        <taxon>Malacostraca</taxon>
        <taxon>Eumalacostraca</taxon>
        <taxon>Peracarida</taxon>
        <taxon>Isopoda</taxon>
        <taxon>Oniscidea</taxon>
        <taxon>Crinocheta</taxon>
        <taxon>Armadillidiidae</taxon>
        <taxon>Armadillidium</taxon>
    </lineage>
</organism>
<comment type="caution">
    <text evidence="1">The sequence shown here is derived from an EMBL/GenBank/DDBJ whole genome shotgun (WGS) entry which is preliminary data.</text>
</comment>
<feature type="non-terminal residue" evidence="1">
    <location>
        <position position="1"/>
    </location>
</feature>
<dbReference type="SUPFAM" id="SSF56112">
    <property type="entry name" value="Protein kinase-like (PK-like)"/>
    <property type="match status" value="1"/>
</dbReference>
<dbReference type="InterPro" id="IPR011009">
    <property type="entry name" value="Kinase-like_dom_sf"/>
</dbReference>
<protein>
    <recommendedName>
        <fullName evidence="3">Protein kinase domain-containing protein</fullName>
    </recommendedName>
</protein>
<keyword evidence="2" id="KW-1185">Reference proteome</keyword>
<dbReference type="Proteomes" id="UP000326759">
    <property type="component" value="Unassembled WGS sequence"/>
</dbReference>